<sequence>MAANEDGCRVTISFRNYISSLKQLFLLRTSPSPPLILPSPSSSPFLKPSSSPSRPPPPRPNLHLFFTASFTFYPNSSHIPSLTPPPRTTLPSPRFPTMQPPNAAQPLPHHRHHTTQPSPPLPTRLNPDHLFPHDSTLSTSSHITQTPPLYPTQPNPFLHLSPLPSS</sequence>
<feature type="compositionally biased region" description="Low complexity" evidence="1">
    <location>
        <begin position="38"/>
        <end position="52"/>
    </location>
</feature>
<keyword evidence="3" id="KW-1185">Reference proteome</keyword>
<dbReference type="EMBL" id="JAWZYT010002186">
    <property type="protein sequence ID" value="KAK4306064.1"/>
    <property type="molecule type" value="Genomic_DNA"/>
</dbReference>
<feature type="region of interest" description="Disordered" evidence="1">
    <location>
        <begin position="38"/>
        <end position="62"/>
    </location>
</feature>
<comment type="caution">
    <text evidence="2">The sequence shown here is derived from an EMBL/GenBank/DDBJ whole genome shotgun (WGS) entry which is preliminary data.</text>
</comment>
<protein>
    <submittedName>
        <fullName evidence="2">Uncharacterized protein</fullName>
    </submittedName>
</protein>
<proteinExistence type="predicted"/>
<evidence type="ECO:0000313" key="2">
    <source>
        <dbReference type="EMBL" id="KAK4306064.1"/>
    </source>
</evidence>
<gene>
    <name evidence="2" type="ORF">Pmani_022092</name>
</gene>
<feature type="compositionally biased region" description="Polar residues" evidence="1">
    <location>
        <begin position="135"/>
        <end position="147"/>
    </location>
</feature>
<accession>A0AAE1U4S1</accession>
<organism evidence="2 3">
    <name type="scientific">Petrolisthes manimaculis</name>
    <dbReference type="NCBI Taxonomy" id="1843537"/>
    <lineage>
        <taxon>Eukaryota</taxon>
        <taxon>Metazoa</taxon>
        <taxon>Ecdysozoa</taxon>
        <taxon>Arthropoda</taxon>
        <taxon>Crustacea</taxon>
        <taxon>Multicrustacea</taxon>
        <taxon>Malacostraca</taxon>
        <taxon>Eumalacostraca</taxon>
        <taxon>Eucarida</taxon>
        <taxon>Decapoda</taxon>
        <taxon>Pleocyemata</taxon>
        <taxon>Anomura</taxon>
        <taxon>Galatheoidea</taxon>
        <taxon>Porcellanidae</taxon>
        <taxon>Petrolisthes</taxon>
    </lineage>
</organism>
<dbReference type="Proteomes" id="UP001292094">
    <property type="component" value="Unassembled WGS sequence"/>
</dbReference>
<evidence type="ECO:0000313" key="3">
    <source>
        <dbReference type="Proteomes" id="UP001292094"/>
    </source>
</evidence>
<feature type="region of interest" description="Disordered" evidence="1">
    <location>
        <begin position="77"/>
        <end position="166"/>
    </location>
</feature>
<reference evidence="2" key="1">
    <citation type="submission" date="2023-11" db="EMBL/GenBank/DDBJ databases">
        <title>Genome assemblies of two species of porcelain crab, Petrolisthes cinctipes and Petrolisthes manimaculis (Anomura: Porcellanidae).</title>
        <authorList>
            <person name="Angst P."/>
        </authorList>
    </citation>
    <scope>NUCLEOTIDE SEQUENCE</scope>
    <source>
        <strain evidence="2">PB745_02</strain>
        <tissue evidence="2">Gill</tissue>
    </source>
</reference>
<dbReference type="AlphaFoldDB" id="A0AAE1U4S1"/>
<name>A0AAE1U4S1_9EUCA</name>
<evidence type="ECO:0000256" key="1">
    <source>
        <dbReference type="SAM" id="MobiDB-lite"/>
    </source>
</evidence>
<dbReference type="PRINTS" id="PR01217">
    <property type="entry name" value="PRICHEXTENSN"/>
</dbReference>